<keyword evidence="2" id="KW-1015">Disulfide bond</keyword>
<dbReference type="GO" id="GO:0030246">
    <property type="term" value="F:carbohydrate binding"/>
    <property type="evidence" value="ECO:0007669"/>
    <property type="project" value="UniProtKB-KW"/>
</dbReference>
<protein>
    <submittedName>
        <fullName evidence="4">Putative lectin/glucanase superfamily protein</fullName>
    </submittedName>
</protein>
<gene>
    <name evidence="4" type="ORF">MM415B02610_0005</name>
</gene>
<dbReference type="Pfam" id="PF13385">
    <property type="entry name" value="Laminin_G_3"/>
    <property type="match status" value="1"/>
</dbReference>
<dbReference type="InterPro" id="IPR013320">
    <property type="entry name" value="ConA-like_dom_sf"/>
</dbReference>
<keyword evidence="4" id="KW-0430">Lectin</keyword>
<sequence length="253" mass="27349">MSTIITKQSLFSGGSLALPIDRYDPALSLYFPLWYPHSDMTGSTIYSYDKNRHTGTVTGTVFGTQGRIMDGDDVISIPDTAVLDASTALTVMAWVKRGATGDTRYGIVNKILITGGQRSWALRFADLTNDAAQDKIIFQLSKDGAVLSNIESTSTYTSTSLFYHIAGTYLYVTDGTSVMNLYVNGVTAATELTNVVGPIFPSTANVGIGASYYSAGVWAGFFNGTIGDVLVYNRVLSSGEIVNHYAVTKWRYT</sequence>
<accession>A0A6M3L6E4</accession>
<dbReference type="AlphaFoldDB" id="A0A6M3L6E4"/>
<keyword evidence="1" id="KW-0732">Signal</keyword>
<dbReference type="SMART" id="SM00560">
    <property type="entry name" value="LamGL"/>
    <property type="match status" value="1"/>
</dbReference>
<evidence type="ECO:0000259" key="3">
    <source>
        <dbReference type="SMART" id="SM00560"/>
    </source>
</evidence>
<feature type="domain" description="LamG-like jellyroll fold" evidence="3">
    <location>
        <begin position="87"/>
        <end position="239"/>
    </location>
</feature>
<evidence type="ECO:0000256" key="1">
    <source>
        <dbReference type="ARBA" id="ARBA00022729"/>
    </source>
</evidence>
<evidence type="ECO:0000313" key="4">
    <source>
        <dbReference type="EMBL" id="QJA89081.1"/>
    </source>
</evidence>
<dbReference type="InterPro" id="IPR006558">
    <property type="entry name" value="LamG-like"/>
</dbReference>
<dbReference type="EMBL" id="MT142822">
    <property type="protein sequence ID" value="QJA89081.1"/>
    <property type="molecule type" value="Genomic_DNA"/>
</dbReference>
<organism evidence="4">
    <name type="scientific">viral metagenome</name>
    <dbReference type="NCBI Taxonomy" id="1070528"/>
    <lineage>
        <taxon>unclassified sequences</taxon>
        <taxon>metagenomes</taxon>
        <taxon>organismal metagenomes</taxon>
    </lineage>
</organism>
<dbReference type="SUPFAM" id="SSF49899">
    <property type="entry name" value="Concanavalin A-like lectins/glucanases"/>
    <property type="match status" value="1"/>
</dbReference>
<reference evidence="4" key="1">
    <citation type="submission" date="2020-03" db="EMBL/GenBank/DDBJ databases">
        <title>The deep terrestrial virosphere.</title>
        <authorList>
            <person name="Holmfeldt K."/>
            <person name="Nilsson E."/>
            <person name="Simone D."/>
            <person name="Lopez-Fernandez M."/>
            <person name="Wu X."/>
            <person name="de Brujin I."/>
            <person name="Lundin D."/>
            <person name="Andersson A."/>
            <person name="Bertilsson S."/>
            <person name="Dopson M."/>
        </authorList>
    </citation>
    <scope>NUCLEOTIDE SEQUENCE</scope>
    <source>
        <strain evidence="4">MM415B02610</strain>
    </source>
</reference>
<proteinExistence type="predicted"/>
<name>A0A6M3L6E4_9ZZZZ</name>
<dbReference type="Gene3D" id="2.60.120.200">
    <property type="match status" value="1"/>
</dbReference>
<evidence type="ECO:0000256" key="2">
    <source>
        <dbReference type="ARBA" id="ARBA00023157"/>
    </source>
</evidence>